<dbReference type="Proteomes" id="UP001060215">
    <property type="component" value="Chromosome 3"/>
</dbReference>
<protein>
    <submittedName>
        <fullName evidence="1">MLO-like protein 1</fullName>
    </submittedName>
</protein>
<name>A0ACC0IKL9_9ERIC</name>
<reference evidence="1 2" key="1">
    <citation type="journal article" date="2022" name="Plant J.">
        <title>Chromosome-level genome of Camellia lanceoleosa provides a valuable resource for understanding genome evolution and self-incompatibility.</title>
        <authorList>
            <person name="Gong W."/>
            <person name="Xiao S."/>
            <person name="Wang L."/>
            <person name="Liao Z."/>
            <person name="Chang Y."/>
            <person name="Mo W."/>
            <person name="Hu G."/>
            <person name="Li W."/>
            <person name="Zhao G."/>
            <person name="Zhu H."/>
            <person name="Hu X."/>
            <person name="Ji K."/>
            <person name="Xiang X."/>
            <person name="Song Q."/>
            <person name="Yuan D."/>
            <person name="Jin S."/>
            <person name="Zhang L."/>
        </authorList>
    </citation>
    <scope>NUCLEOTIDE SEQUENCE [LARGE SCALE GENOMIC DNA]</scope>
    <source>
        <strain evidence="1">SQ_2022a</strain>
    </source>
</reference>
<evidence type="ECO:0000313" key="2">
    <source>
        <dbReference type="Proteomes" id="UP001060215"/>
    </source>
</evidence>
<accession>A0ACC0IKL9</accession>
<dbReference type="EMBL" id="CM045760">
    <property type="protein sequence ID" value="KAI8025618.1"/>
    <property type="molecule type" value="Genomic_DNA"/>
</dbReference>
<gene>
    <name evidence="1" type="ORF">LOK49_LG02G02397</name>
</gene>
<keyword evidence="2" id="KW-1185">Reference proteome</keyword>
<proteinExistence type="predicted"/>
<evidence type="ECO:0000313" key="1">
    <source>
        <dbReference type="EMBL" id="KAI8025618.1"/>
    </source>
</evidence>
<organism evidence="1 2">
    <name type="scientific">Camellia lanceoleosa</name>
    <dbReference type="NCBI Taxonomy" id="1840588"/>
    <lineage>
        <taxon>Eukaryota</taxon>
        <taxon>Viridiplantae</taxon>
        <taxon>Streptophyta</taxon>
        <taxon>Embryophyta</taxon>
        <taxon>Tracheophyta</taxon>
        <taxon>Spermatophyta</taxon>
        <taxon>Magnoliopsida</taxon>
        <taxon>eudicotyledons</taxon>
        <taxon>Gunneridae</taxon>
        <taxon>Pentapetalae</taxon>
        <taxon>asterids</taxon>
        <taxon>Ericales</taxon>
        <taxon>Theaceae</taxon>
        <taxon>Camellia</taxon>
    </lineage>
</organism>
<sequence length="130" mass="13787">MGDGGKCGEGTTLKYTPTWVVASICTVIVSISLAIEHLPLEFNTVLQNLITHHLRITEVGQNSPHFPPWMGNTFLSQPTSYGKGRDGPIGGGKVMSRSALGGSFITRCRGRGGSAKATTQRETDKGKGKA</sequence>
<comment type="caution">
    <text evidence="1">The sequence shown here is derived from an EMBL/GenBank/DDBJ whole genome shotgun (WGS) entry which is preliminary data.</text>
</comment>